<keyword evidence="1" id="KW-0472">Membrane</keyword>
<reference evidence="3 4" key="1">
    <citation type="journal article" date="2018" name="Genet. Mol. Biol.">
        <title>The genome sequence of Dyella jiangningensis FCAV SCS01 from a lignocellulose-decomposing microbial consortium metagenome reveals potential for biotechnological applications.</title>
        <authorList>
            <person name="Desiderato J.G."/>
            <person name="Alvarenga D.O."/>
            <person name="Constancio M.T.L."/>
            <person name="Alves L.M.C."/>
            <person name="Varani A.M."/>
        </authorList>
    </citation>
    <scope>NUCLEOTIDE SEQUENCE [LARGE SCALE GENOMIC DNA]</scope>
    <source>
        <strain evidence="3 4">FCAV SCS01</strain>
    </source>
</reference>
<evidence type="ECO:0000313" key="4">
    <source>
        <dbReference type="Proteomes" id="UP000248926"/>
    </source>
</evidence>
<dbReference type="InterPro" id="IPR002656">
    <property type="entry name" value="Acyl_transf_3_dom"/>
</dbReference>
<keyword evidence="4" id="KW-1185">Reference proteome</keyword>
<dbReference type="PANTHER" id="PTHR23028:SF53">
    <property type="entry name" value="ACYL_TRANSF_3 DOMAIN-CONTAINING PROTEIN"/>
    <property type="match status" value="1"/>
</dbReference>
<dbReference type="GO" id="GO:0016020">
    <property type="term" value="C:membrane"/>
    <property type="evidence" value="ECO:0007669"/>
    <property type="project" value="TreeGrafter"/>
</dbReference>
<dbReference type="EMBL" id="NFZS01000001">
    <property type="protein sequence ID" value="RAO76976.1"/>
    <property type="molecule type" value="Genomic_DNA"/>
</dbReference>
<feature type="transmembrane region" description="Helical" evidence="1">
    <location>
        <begin position="12"/>
        <end position="31"/>
    </location>
</feature>
<feature type="transmembrane region" description="Helical" evidence="1">
    <location>
        <begin position="51"/>
        <end position="72"/>
    </location>
</feature>
<sequence length="411" mass="46403">MMVSTTPARGGSARVFGLDLLRAIAVLSVLAGHSLDHGKAPVWMVRYIAPLAVYGVEIFYVLSGFLIGHILLRSVASGKLHNPTDILDFWKRRWARTLPLYMFFLLVYLRFDYHGPGDLRQVWSFFAFLQNFAWQIPPFFTHSWSLAVEEWFYLLLPVVFLTFHWLLKSDGKAIFATALVFLLVPLASRLVIGHHLTDWPGYDGYIRQTVVCRLDSIFMGVLCAYMRIHYPGFFERSVKFWWVGFGLFALLYMILSVIHYFNPASAWAQAAYLPLLSFSIACMVPAASKLRSTGLSVLDVFISHTSKVSYSLYLGHISMLTLVLGIMDQFGWVADSLHRTALLYIALAIFYYAFANLTYLLVEQPYIKLRDVRMGHSDVRSGNVAIAVGSPDPAGQPVPELGLLVAEPDHS</sequence>
<name>A0A328P941_9GAMM</name>
<dbReference type="OrthoDB" id="9767863at2"/>
<keyword evidence="1" id="KW-0812">Transmembrane</keyword>
<dbReference type="RefSeq" id="WP_111981036.1">
    <property type="nucleotide sequence ID" value="NZ_NFZS01000001.1"/>
</dbReference>
<proteinExistence type="predicted"/>
<feature type="transmembrane region" description="Helical" evidence="1">
    <location>
        <begin position="151"/>
        <end position="167"/>
    </location>
</feature>
<organism evidence="3 4">
    <name type="scientific">Dyella jiangningensis</name>
    <dbReference type="NCBI Taxonomy" id="1379159"/>
    <lineage>
        <taxon>Bacteria</taxon>
        <taxon>Pseudomonadati</taxon>
        <taxon>Pseudomonadota</taxon>
        <taxon>Gammaproteobacteria</taxon>
        <taxon>Lysobacterales</taxon>
        <taxon>Rhodanobacteraceae</taxon>
        <taxon>Dyella</taxon>
    </lineage>
</organism>
<feature type="transmembrane region" description="Helical" evidence="1">
    <location>
        <begin position="267"/>
        <end position="287"/>
    </location>
</feature>
<feature type="transmembrane region" description="Helical" evidence="1">
    <location>
        <begin position="308"/>
        <end position="327"/>
    </location>
</feature>
<evidence type="ECO:0000256" key="1">
    <source>
        <dbReference type="SAM" id="Phobius"/>
    </source>
</evidence>
<feature type="domain" description="Acyltransferase 3" evidence="2">
    <location>
        <begin position="17"/>
        <end position="349"/>
    </location>
</feature>
<gene>
    <name evidence="3" type="ORF">CA260_03450</name>
</gene>
<evidence type="ECO:0000259" key="2">
    <source>
        <dbReference type="Pfam" id="PF01757"/>
    </source>
</evidence>
<accession>A0A328P941</accession>
<dbReference type="Proteomes" id="UP000248926">
    <property type="component" value="Unassembled WGS sequence"/>
</dbReference>
<dbReference type="GO" id="GO:0000271">
    <property type="term" value="P:polysaccharide biosynthetic process"/>
    <property type="evidence" value="ECO:0007669"/>
    <property type="project" value="TreeGrafter"/>
</dbReference>
<comment type="caution">
    <text evidence="3">The sequence shown here is derived from an EMBL/GenBank/DDBJ whole genome shotgun (WGS) entry which is preliminary data.</text>
</comment>
<evidence type="ECO:0000313" key="3">
    <source>
        <dbReference type="EMBL" id="RAO76976.1"/>
    </source>
</evidence>
<keyword evidence="1" id="KW-1133">Transmembrane helix</keyword>
<feature type="transmembrane region" description="Helical" evidence="1">
    <location>
        <begin position="342"/>
        <end position="362"/>
    </location>
</feature>
<protein>
    <recommendedName>
        <fullName evidence="2">Acyltransferase 3 domain-containing protein</fullName>
    </recommendedName>
</protein>
<dbReference type="Pfam" id="PF01757">
    <property type="entry name" value="Acyl_transf_3"/>
    <property type="match status" value="1"/>
</dbReference>
<feature type="transmembrane region" description="Helical" evidence="1">
    <location>
        <begin position="240"/>
        <end position="261"/>
    </location>
</feature>
<dbReference type="AlphaFoldDB" id="A0A328P941"/>
<dbReference type="InterPro" id="IPR050879">
    <property type="entry name" value="Acyltransferase_3"/>
</dbReference>
<feature type="transmembrane region" description="Helical" evidence="1">
    <location>
        <begin position="174"/>
        <end position="192"/>
    </location>
</feature>
<feature type="transmembrane region" description="Helical" evidence="1">
    <location>
        <begin position="204"/>
        <end position="228"/>
    </location>
</feature>
<dbReference type="PANTHER" id="PTHR23028">
    <property type="entry name" value="ACETYLTRANSFERASE"/>
    <property type="match status" value="1"/>
</dbReference>
<dbReference type="GO" id="GO:0016747">
    <property type="term" value="F:acyltransferase activity, transferring groups other than amino-acyl groups"/>
    <property type="evidence" value="ECO:0007669"/>
    <property type="project" value="InterPro"/>
</dbReference>
<feature type="transmembrane region" description="Helical" evidence="1">
    <location>
        <begin position="93"/>
        <end position="111"/>
    </location>
</feature>